<keyword evidence="2" id="KW-1133">Transmembrane helix</keyword>
<keyword evidence="2" id="KW-0472">Membrane</keyword>
<dbReference type="Proteomes" id="UP000198242">
    <property type="component" value="Chromosome I"/>
</dbReference>
<accession>A0A1C4X427</accession>
<feature type="transmembrane region" description="Helical" evidence="2">
    <location>
        <begin position="38"/>
        <end position="57"/>
    </location>
</feature>
<organism evidence="3 4">
    <name type="scientific">Micromonospora viridifaciens</name>
    <dbReference type="NCBI Taxonomy" id="1881"/>
    <lineage>
        <taxon>Bacteria</taxon>
        <taxon>Bacillati</taxon>
        <taxon>Actinomycetota</taxon>
        <taxon>Actinomycetes</taxon>
        <taxon>Micromonosporales</taxon>
        <taxon>Micromonosporaceae</taxon>
        <taxon>Micromonospora</taxon>
    </lineage>
</organism>
<dbReference type="EMBL" id="LT607411">
    <property type="protein sequence ID" value="SCF03228.1"/>
    <property type="molecule type" value="Genomic_DNA"/>
</dbReference>
<evidence type="ECO:0000256" key="1">
    <source>
        <dbReference type="SAM" id="MobiDB-lite"/>
    </source>
</evidence>
<name>A0A1C4X427_MICVI</name>
<sequence length="108" mass="10716">MPHRSASGVWAGRAVAGLAVAGLIVYLVAVGLDRASKIGSAAAVVVAVLGLLAPYLLPPRPQPPAGPGTQPAGEPTAVPPGGFDLRGSQGVQVNLGDSNTQTNTFGPR</sequence>
<reference evidence="4" key="1">
    <citation type="submission" date="2016-06" db="EMBL/GenBank/DDBJ databases">
        <authorList>
            <person name="Varghese N."/>
            <person name="Submissions Spin"/>
        </authorList>
    </citation>
    <scope>NUCLEOTIDE SEQUENCE [LARGE SCALE GENOMIC DNA]</scope>
    <source>
        <strain evidence="4">DSM 43909</strain>
    </source>
</reference>
<evidence type="ECO:0000256" key="2">
    <source>
        <dbReference type="SAM" id="Phobius"/>
    </source>
</evidence>
<feature type="region of interest" description="Disordered" evidence="1">
    <location>
        <begin position="59"/>
        <end position="108"/>
    </location>
</feature>
<gene>
    <name evidence="3" type="ORF">GA0074695_2993</name>
</gene>
<protein>
    <submittedName>
        <fullName evidence="3">Uncharacterized protein</fullName>
    </submittedName>
</protein>
<feature type="compositionally biased region" description="Low complexity" evidence="1">
    <location>
        <begin position="67"/>
        <end position="76"/>
    </location>
</feature>
<dbReference type="AlphaFoldDB" id="A0A1C4X427"/>
<dbReference type="RefSeq" id="WP_157744466.1">
    <property type="nucleotide sequence ID" value="NZ_LT607411.1"/>
</dbReference>
<proteinExistence type="predicted"/>
<keyword evidence="2" id="KW-0812">Transmembrane</keyword>
<keyword evidence="4" id="KW-1185">Reference proteome</keyword>
<feature type="transmembrane region" description="Helical" evidence="2">
    <location>
        <begin position="12"/>
        <end position="32"/>
    </location>
</feature>
<evidence type="ECO:0000313" key="4">
    <source>
        <dbReference type="Proteomes" id="UP000198242"/>
    </source>
</evidence>
<evidence type="ECO:0000313" key="3">
    <source>
        <dbReference type="EMBL" id="SCF03228.1"/>
    </source>
</evidence>
<feature type="compositionally biased region" description="Polar residues" evidence="1">
    <location>
        <begin position="89"/>
        <end position="108"/>
    </location>
</feature>